<comment type="caution">
    <text evidence="2">The sequence shown here is derived from an EMBL/GenBank/DDBJ whole genome shotgun (WGS) entry which is preliminary data.</text>
</comment>
<accession>A0AAV9X2S9</accession>
<gene>
    <name evidence="2" type="ORF">TWF694_002727</name>
</gene>
<keyword evidence="3" id="KW-1185">Reference proteome</keyword>
<proteinExistence type="predicted"/>
<dbReference type="AlphaFoldDB" id="A0AAV9X2S9"/>
<name>A0AAV9X2S9_9PEZI</name>
<dbReference type="Proteomes" id="UP001365542">
    <property type="component" value="Unassembled WGS sequence"/>
</dbReference>
<evidence type="ECO:0000256" key="1">
    <source>
        <dbReference type="SAM" id="MobiDB-lite"/>
    </source>
</evidence>
<organism evidence="2 3">
    <name type="scientific">Orbilia ellipsospora</name>
    <dbReference type="NCBI Taxonomy" id="2528407"/>
    <lineage>
        <taxon>Eukaryota</taxon>
        <taxon>Fungi</taxon>
        <taxon>Dikarya</taxon>
        <taxon>Ascomycota</taxon>
        <taxon>Pezizomycotina</taxon>
        <taxon>Orbiliomycetes</taxon>
        <taxon>Orbiliales</taxon>
        <taxon>Orbiliaceae</taxon>
        <taxon>Orbilia</taxon>
    </lineage>
</organism>
<protein>
    <submittedName>
        <fullName evidence="2">Uncharacterized protein</fullName>
    </submittedName>
</protein>
<evidence type="ECO:0000313" key="2">
    <source>
        <dbReference type="EMBL" id="KAK6533798.1"/>
    </source>
</evidence>
<feature type="region of interest" description="Disordered" evidence="1">
    <location>
        <begin position="1"/>
        <end position="24"/>
    </location>
</feature>
<dbReference type="EMBL" id="JAVHJO010000011">
    <property type="protein sequence ID" value="KAK6533798.1"/>
    <property type="molecule type" value="Genomic_DNA"/>
</dbReference>
<evidence type="ECO:0000313" key="3">
    <source>
        <dbReference type="Proteomes" id="UP001365542"/>
    </source>
</evidence>
<sequence>MAATDSTSELQTSGGRPITSSSSFADDEYDSPILQAPAIAVLIIQNETDYRMMPMAGKPGIRGNAVFAPSDLADIEPSTSFRLVIVPKVQSERISYLIGQMGFLIVDRPLLVDCPTVGFEWTHFDDGEQEINMEVNDDGFEGTFERREEDGVPTYEFTVRKQE</sequence>
<reference evidence="2 3" key="1">
    <citation type="submission" date="2019-10" db="EMBL/GenBank/DDBJ databases">
        <authorList>
            <person name="Palmer J.M."/>
        </authorList>
    </citation>
    <scope>NUCLEOTIDE SEQUENCE [LARGE SCALE GENOMIC DNA]</scope>
    <source>
        <strain evidence="2 3">TWF694</strain>
    </source>
</reference>